<dbReference type="Gene3D" id="3.90.700.10">
    <property type="entry name" value="Succinate dehydrogenase/fumarate reductase flavoprotein, catalytic domain"/>
    <property type="match status" value="1"/>
</dbReference>
<evidence type="ECO:0000256" key="7">
    <source>
        <dbReference type="ARBA" id="ARBA00022827"/>
    </source>
</evidence>
<dbReference type="PRINTS" id="PR00411">
    <property type="entry name" value="PNDRDTASEI"/>
</dbReference>
<feature type="coiled-coil region" evidence="10">
    <location>
        <begin position="399"/>
        <end position="426"/>
    </location>
</feature>
<keyword evidence="10" id="KW-0175">Coiled coil</keyword>
<dbReference type="GO" id="GO:0008734">
    <property type="term" value="F:L-aspartate oxidase activity"/>
    <property type="evidence" value="ECO:0007669"/>
    <property type="project" value="UniProtKB-EC"/>
</dbReference>
<dbReference type="PRINTS" id="PR00368">
    <property type="entry name" value="FADPNR"/>
</dbReference>
<keyword evidence="6" id="KW-0662">Pyridine nucleotide biosynthesis</keyword>
<dbReference type="InterPro" id="IPR037099">
    <property type="entry name" value="Fum_R/Succ_DH_flav-like_C_sf"/>
</dbReference>
<comment type="catalytic activity">
    <reaction evidence="9">
        <text>L-aspartate + O2 = iminosuccinate + H2O2</text>
        <dbReference type="Rhea" id="RHEA:25876"/>
        <dbReference type="ChEBI" id="CHEBI:15379"/>
        <dbReference type="ChEBI" id="CHEBI:16240"/>
        <dbReference type="ChEBI" id="CHEBI:29991"/>
        <dbReference type="ChEBI" id="CHEBI:77875"/>
        <dbReference type="EC" id="1.4.3.16"/>
    </reaction>
    <physiologicalReaction direction="left-to-right" evidence="9">
        <dbReference type="Rhea" id="RHEA:25877"/>
    </physiologicalReaction>
</comment>
<protein>
    <recommendedName>
        <fullName evidence="4">L-aspartate oxidase</fullName>
        <ecNumber evidence="4">1.4.3.16</ecNumber>
    </recommendedName>
</protein>
<dbReference type="PANTHER" id="PTHR42716">
    <property type="entry name" value="L-ASPARTATE OXIDASE"/>
    <property type="match status" value="1"/>
</dbReference>
<keyword evidence="8 12" id="KW-0560">Oxidoreductase</keyword>
<reference evidence="12" key="1">
    <citation type="submission" date="2018-12" db="EMBL/GenBank/DDBJ databases">
        <authorList>
            <consortium name="Pathogen Informatics"/>
        </authorList>
    </citation>
    <scope>NUCLEOTIDE SEQUENCE [LARGE SCALE GENOMIC DNA]</scope>
    <source>
        <strain evidence="12">NCTC10643</strain>
    </source>
</reference>
<dbReference type="Gene3D" id="3.50.50.60">
    <property type="entry name" value="FAD/NAD(P)-binding domain"/>
    <property type="match status" value="1"/>
</dbReference>
<evidence type="ECO:0000256" key="2">
    <source>
        <dbReference type="ARBA" id="ARBA00004950"/>
    </source>
</evidence>
<dbReference type="GO" id="GO:0034628">
    <property type="term" value="P:'de novo' NAD+ biosynthetic process from L-aspartate"/>
    <property type="evidence" value="ECO:0007669"/>
    <property type="project" value="TreeGrafter"/>
</dbReference>
<evidence type="ECO:0000256" key="5">
    <source>
        <dbReference type="ARBA" id="ARBA00022630"/>
    </source>
</evidence>
<evidence type="ECO:0000256" key="9">
    <source>
        <dbReference type="ARBA" id="ARBA00048305"/>
    </source>
</evidence>
<dbReference type="InterPro" id="IPR005288">
    <property type="entry name" value="NadB"/>
</dbReference>
<evidence type="ECO:0000256" key="4">
    <source>
        <dbReference type="ARBA" id="ARBA00012173"/>
    </source>
</evidence>
<evidence type="ECO:0000259" key="11">
    <source>
        <dbReference type="Pfam" id="PF00890"/>
    </source>
</evidence>
<keyword evidence="7" id="KW-0274">FAD</keyword>
<evidence type="ECO:0000256" key="6">
    <source>
        <dbReference type="ARBA" id="ARBA00022642"/>
    </source>
</evidence>
<dbReference type="EMBL" id="LR134495">
    <property type="protein sequence ID" value="VEI77838.1"/>
    <property type="molecule type" value="Genomic_DNA"/>
</dbReference>
<dbReference type="EC" id="1.4.3.16" evidence="4"/>
<evidence type="ECO:0000313" key="12">
    <source>
        <dbReference type="EMBL" id="VEI77838.1"/>
    </source>
</evidence>
<comment type="similarity">
    <text evidence="3">Belongs to the FAD-dependent oxidoreductase 2 family. NadB subfamily.</text>
</comment>
<comment type="cofactor">
    <cofactor evidence="1">
        <name>FAD</name>
        <dbReference type="ChEBI" id="CHEBI:57692"/>
    </cofactor>
</comment>
<evidence type="ECO:0000256" key="1">
    <source>
        <dbReference type="ARBA" id="ARBA00001974"/>
    </source>
</evidence>
<dbReference type="Gene3D" id="1.20.58.100">
    <property type="entry name" value="Fumarate reductase/succinate dehydrogenase flavoprotein-like, C-terminal domain"/>
    <property type="match status" value="1"/>
</dbReference>
<name>A0A3S4YI41_MANHA</name>
<evidence type="ECO:0000256" key="10">
    <source>
        <dbReference type="SAM" id="Coils"/>
    </source>
</evidence>
<dbReference type="PANTHER" id="PTHR42716:SF2">
    <property type="entry name" value="L-ASPARTATE OXIDASE, CHLOROPLASTIC"/>
    <property type="match status" value="1"/>
</dbReference>
<keyword evidence="5" id="KW-0285">Flavoprotein</keyword>
<evidence type="ECO:0000313" key="13">
    <source>
        <dbReference type="Proteomes" id="UP000271188"/>
    </source>
</evidence>
<dbReference type="SUPFAM" id="SSF51905">
    <property type="entry name" value="FAD/NAD(P)-binding domain"/>
    <property type="match status" value="1"/>
</dbReference>
<dbReference type="AlphaFoldDB" id="A0A3S4YI41"/>
<evidence type="ECO:0000256" key="3">
    <source>
        <dbReference type="ARBA" id="ARBA00008562"/>
    </source>
</evidence>
<proteinExistence type="inferred from homology"/>
<evidence type="ECO:0000256" key="8">
    <source>
        <dbReference type="ARBA" id="ARBA00023002"/>
    </source>
</evidence>
<organism evidence="12 13">
    <name type="scientific">Mannheimia haemolytica</name>
    <name type="common">Pasteurella haemolytica</name>
    <dbReference type="NCBI Taxonomy" id="75985"/>
    <lineage>
        <taxon>Bacteria</taxon>
        <taxon>Pseudomonadati</taxon>
        <taxon>Pseudomonadota</taxon>
        <taxon>Gammaproteobacteria</taxon>
        <taxon>Pasteurellales</taxon>
        <taxon>Pasteurellaceae</taxon>
        <taxon>Mannheimia</taxon>
    </lineage>
</organism>
<dbReference type="InterPro" id="IPR027477">
    <property type="entry name" value="Succ_DH/fumarate_Rdtase_cat_sf"/>
</dbReference>
<gene>
    <name evidence="12" type="primary">nadB</name>
    <name evidence="12" type="ORF">NCTC10643_01726</name>
</gene>
<dbReference type="RefSeq" id="WP_126302264.1">
    <property type="nucleotide sequence ID" value="NZ_LR134495.1"/>
</dbReference>
<dbReference type="InterPro" id="IPR036188">
    <property type="entry name" value="FAD/NAD-bd_sf"/>
</dbReference>
<comment type="pathway">
    <text evidence="2">Cofactor biosynthesis; NAD(+) biosynthesis; iminoaspartate from L-aspartate (oxidase route): step 1/1.</text>
</comment>
<sequence>MIQITQTINTDLLIVGSGIAGLSAAVKAKEKGINALLISKSTIGSGASYFPLKATLGIQVTGDEADKIHFKEDIENIGKGKINPNVVQAYIEDSPQAIELLNRIGFQPWKRNDNRPACFAKYPRPIYLIKDWRESALRAKQILQAQQIAFYENATLLHIVVEDNQVQGAVFSLSTSGQISYIFCKTKHIILAAGGIAGLYKDNLYPADVIGSLHYVAQQAGATLVNLAFIQFIPAFVEPKYKVLFGEHTLKYVTQITDSKDNNLFPHLNAEQFAKMVLERSHYAPFSLDFAGVEFDLVMMKHLLENPHEKGIYLKYSPKLYEDTEEFYTVYLNWLKNEVRIDLVQDKIAIKPFAHSCNGGIQINQWGESAVKGLFAIGEISHCIEGANRMGGNSVGGGLVFAKRAIAEIKQRLQQEDLQSGNLQKNSEISPLAKAEKALNQLANPNANLALTASEVLSTIRENMALYANVYRTRENLQYLLNELARLEQKFDPLYHAQYQGIEVYNALKTAQLVVNQMLNEQSLGAHYLDEQN</sequence>
<dbReference type="SUPFAM" id="SSF46977">
    <property type="entry name" value="Succinate dehydrogenase/fumarate reductase flavoprotein C-terminal domain"/>
    <property type="match status" value="1"/>
</dbReference>
<accession>A0A3S4YI41</accession>
<feature type="domain" description="FAD-dependent oxidoreductase 2 FAD-binding" evidence="11">
    <location>
        <begin position="11"/>
        <end position="395"/>
    </location>
</feature>
<dbReference type="Proteomes" id="UP000271188">
    <property type="component" value="Chromosome"/>
</dbReference>
<dbReference type="Pfam" id="PF00890">
    <property type="entry name" value="FAD_binding_2"/>
    <property type="match status" value="1"/>
</dbReference>
<dbReference type="InterPro" id="IPR003953">
    <property type="entry name" value="FAD-dep_OxRdtase_2_FAD-bd"/>
</dbReference>